<sequence>MKYLATLDIRAGYWNIRIKKEHQHKFSVMWKSENLQFTRLPFGLKTSGSIFSRALAHSLESVKHKSSLKIYIDDLLIFSNDFKIFHETIDQVLDCLNKFGFVVAGHKVFALHERVKWLGRIITPHGTIADPGNANAFRKMEAPKTYKGLQSLLGAMNWLRMYAAAREDENVGCKSFSHVIEPISTLLKSNKPGQKLAWTRDAENALQILKERLTSETMILHPDWNLPFTLTSDASKYAMGYALTQCVGGRTRIVRVNSKTLNDAQTRYSAIEREALGVFWAINDAKVYLRVRKFTVRVDHRALTFLDGKYPKNDKVARWWNTLSMFNFLVVYIPGPDNSEGKSIYQVNHPVRQLVPNGLQGRYQLQATYRDPRSRVPSACCLASPTLP</sequence>
<protein>
    <recommendedName>
        <fullName evidence="2">ribonuclease H</fullName>
        <ecNumber evidence="2">3.1.26.4</ecNumber>
    </recommendedName>
</protein>
<dbReference type="InterPro" id="IPR000477">
    <property type="entry name" value="RT_dom"/>
</dbReference>
<dbReference type="GO" id="GO:0004190">
    <property type="term" value="F:aspartic-type endopeptidase activity"/>
    <property type="evidence" value="ECO:0007669"/>
    <property type="project" value="UniProtKB-KW"/>
</dbReference>
<evidence type="ECO:0000256" key="9">
    <source>
        <dbReference type="ARBA" id="ARBA00022801"/>
    </source>
</evidence>
<dbReference type="GO" id="GO:0006508">
    <property type="term" value="P:proteolysis"/>
    <property type="evidence" value="ECO:0007669"/>
    <property type="project" value="UniProtKB-KW"/>
</dbReference>
<keyword evidence="9" id="KW-0378">Hydrolase</keyword>
<evidence type="ECO:0000313" key="12">
    <source>
        <dbReference type="EMBL" id="CBY17748.1"/>
    </source>
</evidence>
<dbReference type="SUPFAM" id="SSF56672">
    <property type="entry name" value="DNA/RNA polymerases"/>
    <property type="match status" value="1"/>
</dbReference>
<dbReference type="OrthoDB" id="116078at2759"/>
<evidence type="ECO:0000256" key="7">
    <source>
        <dbReference type="ARBA" id="ARBA00022750"/>
    </source>
</evidence>
<feature type="domain" description="Reverse transcriptase" evidence="11">
    <location>
        <begin position="1"/>
        <end position="122"/>
    </location>
</feature>
<keyword evidence="13" id="KW-1185">Reference proteome</keyword>
<dbReference type="Pfam" id="PF00078">
    <property type="entry name" value="RVT_1"/>
    <property type="match status" value="1"/>
</dbReference>
<evidence type="ECO:0000256" key="5">
    <source>
        <dbReference type="ARBA" id="ARBA00022695"/>
    </source>
</evidence>
<evidence type="ECO:0000256" key="1">
    <source>
        <dbReference type="ARBA" id="ARBA00010879"/>
    </source>
</evidence>
<keyword evidence="7" id="KW-0064">Aspartyl protease</keyword>
<evidence type="ECO:0000256" key="10">
    <source>
        <dbReference type="ARBA" id="ARBA00022918"/>
    </source>
</evidence>
<dbReference type="InterPro" id="IPR051320">
    <property type="entry name" value="Viral_Replic_Matur_Polypro"/>
</dbReference>
<dbReference type="Pfam" id="PF17917">
    <property type="entry name" value="RT_RNaseH"/>
    <property type="match status" value="1"/>
</dbReference>
<evidence type="ECO:0000256" key="2">
    <source>
        <dbReference type="ARBA" id="ARBA00012180"/>
    </source>
</evidence>
<evidence type="ECO:0000256" key="6">
    <source>
        <dbReference type="ARBA" id="ARBA00022722"/>
    </source>
</evidence>
<dbReference type="Gene3D" id="3.30.70.270">
    <property type="match status" value="2"/>
</dbReference>
<proteinExistence type="inferred from homology"/>
<dbReference type="Gene3D" id="3.10.10.10">
    <property type="entry name" value="HIV Type 1 Reverse Transcriptase, subunit A, domain 1"/>
    <property type="match status" value="1"/>
</dbReference>
<evidence type="ECO:0000256" key="8">
    <source>
        <dbReference type="ARBA" id="ARBA00022759"/>
    </source>
</evidence>
<dbReference type="InParanoid" id="E4XWR4"/>
<accession>E4XWR4</accession>
<dbReference type="PROSITE" id="PS50878">
    <property type="entry name" value="RT_POL"/>
    <property type="match status" value="1"/>
</dbReference>
<keyword evidence="3" id="KW-0645">Protease</keyword>
<dbReference type="Proteomes" id="UP000001307">
    <property type="component" value="Unassembled WGS sequence"/>
</dbReference>
<reference evidence="12" key="1">
    <citation type="journal article" date="2010" name="Science">
        <title>Plasticity of animal genome architecture unmasked by rapid evolution of a pelagic tunicate.</title>
        <authorList>
            <person name="Denoeud F."/>
            <person name="Henriet S."/>
            <person name="Mungpakdee S."/>
            <person name="Aury J.M."/>
            <person name="Da Silva C."/>
            <person name="Brinkmann H."/>
            <person name="Mikhaleva J."/>
            <person name="Olsen L.C."/>
            <person name="Jubin C."/>
            <person name="Canestro C."/>
            <person name="Bouquet J.M."/>
            <person name="Danks G."/>
            <person name="Poulain J."/>
            <person name="Campsteijn C."/>
            <person name="Adamski M."/>
            <person name="Cross I."/>
            <person name="Yadetie F."/>
            <person name="Muffato M."/>
            <person name="Louis A."/>
            <person name="Butcher S."/>
            <person name="Tsagkogeorga G."/>
            <person name="Konrad A."/>
            <person name="Singh S."/>
            <person name="Jensen M.F."/>
            <person name="Cong E.H."/>
            <person name="Eikeseth-Otteraa H."/>
            <person name="Noel B."/>
            <person name="Anthouard V."/>
            <person name="Porcel B.M."/>
            <person name="Kachouri-Lafond R."/>
            <person name="Nishino A."/>
            <person name="Ugolini M."/>
            <person name="Chourrout P."/>
            <person name="Nishida H."/>
            <person name="Aasland R."/>
            <person name="Huzurbazar S."/>
            <person name="Westhof E."/>
            <person name="Delsuc F."/>
            <person name="Lehrach H."/>
            <person name="Reinhardt R."/>
            <person name="Weissenbach J."/>
            <person name="Roy S.W."/>
            <person name="Artiguenave F."/>
            <person name="Postlethwait J.H."/>
            <person name="Manak J.R."/>
            <person name="Thompson E.M."/>
            <person name="Jaillon O."/>
            <person name="Du Pasquier L."/>
            <person name="Boudinot P."/>
            <person name="Liberles D.A."/>
            <person name="Volff J.N."/>
            <person name="Philippe H."/>
            <person name="Lenhard B."/>
            <person name="Roest Crollius H."/>
            <person name="Wincker P."/>
            <person name="Chourrout D."/>
        </authorList>
    </citation>
    <scope>NUCLEOTIDE SEQUENCE [LARGE SCALE GENOMIC DNA]</scope>
</reference>
<dbReference type="GO" id="GO:0004523">
    <property type="term" value="F:RNA-DNA hybrid ribonuclease activity"/>
    <property type="evidence" value="ECO:0007669"/>
    <property type="project" value="UniProtKB-EC"/>
</dbReference>
<organism evidence="12">
    <name type="scientific">Oikopleura dioica</name>
    <name type="common">Tunicate</name>
    <dbReference type="NCBI Taxonomy" id="34765"/>
    <lineage>
        <taxon>Eukaryota</taxon>
        <taxon>Metazoa</taxon>
        <taxon>Chordata</taxon>
        <taxon>Tunicata</taxon>
        <taxon>Appendicularia</taxon>
        <taxon>Copelata</taxon>
        <taxon>Oikopleuridae</taxon>
        <taxon>Oikopleura</taxon>
    </lineage>
</organism>
<dbReference type="PANTHER" id="PTHR33064:SF37">
    <property type="entry name" value="RIBONUCLEASE H"/>
    <property type="match status" value="1"/>
</dbReference>
<name>E4XWR4_OIKDI</name>
<gene>
    <name evidence="12" type="ORF">GSOID_T00007083001</name>
</gene>
<keyword evidence="6" id="KW-0540">Nuclease</keyword>
<dbReference type="PANTHER" id="PTHR33064">
    <property type="entry name" value="POL PROTEIN"/>
    <property type="match status" value="1"/>
</dbReference>
<keyword evidence="10" id="KW-0695">RNA-directed DNA polymerase</keyword>
<keyword evidence="5" id="KW-0548">Nucleotidyltransferase</keyword>
<keyword evidence="4" id="KW-0808">Transferase</keyword>
<comment type="similarity">
    <text evidence="1">Belongs to the beta type-B retroviral polymerase family. HERV class-II K(HML-2) pol subfamily.</text>
</comment>
<dbReference type="InterPro" id="IPR041373">
    <property type="entry name" value="RT_RNaseH"/>
</dbReference>
<dbReference type="CDD" id="cd09274">
    <property type="entry name" value="RNase_HI_RT_Ty3"/>
    <property type="match status" value="1"/>
</dbReference>
<evidence type="ECO:0000259" key="11">
    <source>
        <dbReference type="PROSITE" id="PS50878"/>
    </source>
</evidence>
<keyword evidence="8" id="KW-0255">Endonuclease</keyword>
<evidence type="ECO:0000313" key="13">
    <source>
        <dbReference type="Proteomes" id="UP000001307"/>
    </source>
</evidence>
<dbReference type="EC" id="3.1.26.4" evidence="2"/>
<evidence type="ECO:0000256" key="3">
    <source>
        <dbReference type="ARBA" id="ARBA00022670"/>
    </source>
</evidence>
<dbReference type="AlphaFoldDB" id="E4XWR4"/>
<evidence type="ECO:0000256" key="4">
    <source>
        <dbReference type="ARBA" id="ARBA00022679"/>
    </source>
</evidence>
<dbReference type="InterPro" id="IPR043128">
    <property type="entry name" value="Rev_trsase/Diguanyl_cyclase"/>
</dbReference>
<dbReference type="EMBL" id="FN653253">
    <property type="protein sequence ID" value="CBY17748.1"/>
    <property type="molecule type" value="Genomic_DNA"/>
</dbReference>
<dbReference type="InterPro" id="IPR043502">
    <property type="entry name" value="DNA/RNA_pol_sf"/>
</dbReference>
<dbReference type="GO" id="GO:0003964">
    <property type="term" value="F:RNA-directed DNA polymerase activity"/>
    <property type="evidence" value="ECO:0007669"/>
    <property type="project" value="UniProtKB-KW"/>
</dbReference>